<protein>
    <submittedName>
        <fullName evidence="2">Uncharacterized protein</fullName>
    </submittedName>
</protein>
<accession>A0A8C6N5R4</accession>
<dbReference type="AlphaFoldDB" id="A0A8C6N5R4"/>
<keyword evidence="3" id="KW-1185">Reference proteome</keyword>
<feature type="compositionally biased region" description="Basic residues" evidence="1">
    <location>
        <begin position="1"/>
        <end position="10"/>
    </location>
</feature>
<feature type="compositionally biased region" description="Basic and acidic residues" evidence="1">
    <location>
        <begin position="11"/>
        <end position="41"/>
    </location>
</feature>
<sequence>MFSGHKHRQTDKKERGSDRETERHTLRDRKIQRETHTYRGRDRNRKTDRKTQTHTQRERQKQKERHTQTERKREGEGGREVFKLAYTLVDFLKATSCILSFDYLTLYPLFSLTPCPHLNL</sequence>
<proteinExistence type="predicted"/>
<organism evidence="2 3">
    <name type="scientific">Mus spicilegus</name>
    <name type="common">Mound-building mouse</name>
    <dbReference type="NCBI Taxonomy" id="10103"/>
    <lineage>
        <taxon>Eukaryota</taxon>
        <taxon>Metazoa</taxon>
        <taxon>Chordata</taxon>
        <taxon>Craniata</taxon>
        <taxon>Vertebrata</taxon>
        <taxon>Euteleostomi</taxon>
        <taxon>Mammalia</taxon>
        <taxon>Eutheria</taxon>
        <taxon>Euarchontoglires</taxon>
        <taxon>Glires</taxon>
        <taxon>Rodentia</taxon>
        <taxon>Myomorpha</taxon>
        <taxon>Muroidea</taxon>
        <taxon>Muridae</taxon>
        <taxon>Murinae</taxon>
        <taxon>Mus</taxon>
        <taxon>Mus</taxon>
    </lineage>
</organism>
<reference evidence="2" key="2">
    <citation type="submission" date="2025-09" db="UniProtKB">
        <authorList>
            <consortium name="Ensembl"/>
        </authorList>
    </citation>
    <scope>IDENTIFICATION</scope>
</reference>
<dbReference type="Ensembl" id="ENSMSIT00000047359.1">
    <property type="protein sequence ID" value="ENSMSIP00000037531.1"/>
    <property type="gene ID" value="ENSMSIG00000031263.1"/>
</dbReference>
<name>A0A8C6N5R4_MUSSI</name>
<reference evidence="2" key="1">
    <citation type="submission" date="2025-08" db="UniProtKB">
        <authorList>
            <consortium name="Ensembl"/>
        </authorList>
    </citation>
    <scope>IDENTIFICATION</scope>
</reference>
<feature type="compositionally biased region" description="Basic and acidic residues" evidence="1">
    <location>
        <begin position="49"/>
        <end position="78"/>
    </location>
</feature>
<evidence type="ECO:0000313" key="2">
    <source>
        <dbReference type="Ensembl" id="ENSMSIP00000037531.1"/>
    </source>
</evidence>
<evidence type="ECO:0000313" key="3">
    <source>
        <dbReference type="Proteomes" id="UP000694415"/>
    </source>
</evidence>
<feature type="region of interest" description="Disordered" evidence="1">
    <location>
        <begin position="1"/>
        <end position="78"/>
    </location>
</feature>
<evidence type="ECO:0000256" key="1">
    <source>
        <dbReference type="SAM" id="MobiDB-lite"/>
    </source>
</evidence>
<dbReference type="Proteomes" id="UP000694415">
    <property type="component" value="Unplaced"/>
</dbReference>